<keyword evidence="1" id="KW-0175">Coiled coil</keyword>
<keyword evidence="2" id="KW-0472">Membrane</keyword>
<evidence type="ECO:0000313" key="4">
    <source>
        <dbReference type="EMBL" id="QXO15825.1"/>
    </source>
</evidence>
<organism evidence="4 5">
    <name type="scientific">Vibrio ostreae</name>
    <dbReference type="NCBI Taxonomy" id="2841925"/>
    <lineage>
        <taxon>Bacteria</taxon>
        <taxon>Pseudomonadati</taxon>
        <taxon>Pseudomonadota</taxon>
        <taxon>Gammaproteobacteria</taxon>
        <taxon>Vibrionales</taxon>
        <taxon>Vibrionaceae</taxon>
        <taxon>Vibrio</taxon>
    </lineage>
</organism>
<dbReference type="KEGG" id="vos:KNV97_05290"/>
<sequence>MSNILFIDNAYYRICEHVDEIRHLDEYQKVRDEINRRFNPLAGSTDWELVRDCCDTLARKAGVDLMMSGYFAVASLKTQGLAGYANGLELLSACLNSQNKPDAKYAKMHKEVLDWVNGKVVPELKAIKPNYESLRELYRCERLCERIHHQLEQQQPDYPVDFESVGFVLFEHIDRIETQYHSLVKRQMQQQAQEPPKVLRSLHRKWVGAAFVLGGLLFGAGVWAYQVLPWFSHSEYSAEVKVATLNSDQALHQFQLDVSPGQVVRWKEDLVGLYQHSIVQKSAASVEQSKREAMHEMSALMALYPQDPKVAESQQAFSTAQQEALAQTDIFVQRFGEMRTRMANIALLAKRGRWNELQRQTKSLQDFAVSLSPIYGRVDYVQSLIKQGEVDDARKELDILKLRLNNLSWTMAQLEENLSAELAR</sequence>
<protein>
    <submittedName>
        <fullName evidence="4">Type VI secretion system ImpA family N-terminal domain-containing protein</fullName>
    </submittedName>
</protein>
<evidence type="ECO:0000313" key="5">
    <source>
        <dbReference type="Proteomes" id="UP000694232"/>
    </source>
</evidence>
<reference evidence="4" key="1">
    <citation type="submission" date="2021-06" db="EMBL/GenBank/DDBJ databases">
        <title>Vibrio nov. sp., novel gut bacterium isolated from Yellow Sea oyster.</title>
        <authorList>
            <person name="Muhammad N."/>
            <person name="Nguyen T.H."/>
            <person name="Lee Y.-J."/>
            <person name="Ko J."/>
            <person name="Kim S.-G."/>
        </authorList>
    </citation>
    <scope>NUCLEOTIDE SEQUENCE</scope>
    <source>
        <strain evidence="4">OG9-811</strain>
    </source>
</reference>
<keyword evidence="2" id="KW-0812">Transmembrane</keyword>
<feature type="coiled-coil region" evidence="1">
    <location>
        <begin position="390"/>
        <end position="424"/>
    </location>
</feature>
<keyword evidence="5" id="KW-1185">Reference proteome</keyword>
<proteinExistence type="predicted"/>
<gene>
    <name evidence="4" type="ORF">KNV97_05290</name>
</gene>
<evidence type="ECO:0000256" key="2">
    <source>
        <dbReference type="SAM" id="Phobius"/>
    </source>
</evidence>
<evidence type="ECO:0000259" key="3">
    <source>
        <dbReference type="Pfam" id="PF06812"/>
    </source>
</evidence>
<feature type="transmembrane region" description="Helical" evidence="2">
    <location>
        <begin position="206"/>
        <end position="225"/>
    </location>
</feature>
<dbReference type="InterPro" id="IPR010657">
    <property type="entry name" value="ImpA_N"/>
</dbReference>
<keyword evidence="2" id="KW-1133">Transmembrane helix</keyword>
<dbReference type="Pfam" id="PF06812">
    <property type="entry name" value="ImpA_N"/>
    <property type="match status" value="1"/>
</dbReference>
<feature type="domain" description="ImpA N-terminal" evidence="3">
    <location>
        <begin position="22"/>
        <end position="97"/>
    </location>
</feature>
<dbReference type="AlphaFoldDB" id="A0A975YLX1"/>
<dbReference type="RefSeq" id="WP_218561711.1">
    <property type="nucleotide sequence ID" value="NZ_CP076642.1"/>
</dbReference>
<dbReference type="PANTHER" id="PTHR37024">
    <property type="entry name" value="TYPE VI SECRETION SYSTEM DUF2094 AND IMPA-RELATED DOMAIN PROTEIN"/>
    <property type="match status" value="1"/>
</dbReference>
<dbReference type="Proteomes" id="UP000694232">
    <property type="component" value="Chromosome 2"/>
</dbReference>
<name>A0A975YLX1_9VIBR</name>
<dbReference type="PANTHER" id="PTHR37024:SF5">
    <property type="entry name" value="IMPA N-TERMINAL DOMAIN-CONTAINING PROTEIN"/>
    <property type="match status" value="1"/>
</dbReference>
<accession>A0A975YLX1</accession>
<dbReference type="EMBL" id="CP076642">
    <property type="protein sequence ID" value="QXO15825.1"/>
    <property type="molecule type" value="Genomic_DNA"/>
</dbReference>
<evidence type="ECO:0000256" key="1">
    <source>
        <dbReference type="SAM" id="Coils"/>
    </source>
</evidence>